<protein>
    <submittedName>
        <fullName evidence="2">Uncharacterized protein</fullName>
    </submittedName>
</protein>
<dbReference type="EMBL" id="BAABHQ010000007">
    <property type="protein sequence ID" value="GAA4876929.1"/>
    <property type="molecule type" value="Genomic_DNA"/>
</dbReference>
<organism evidence="2 3">
    <name type="scientific">Actinomycetospora straminea</name>
    <dbReference type="NCBI Taxonomy" id="663607"/>
    <lineage>
        <taxon>Bacteria</taxon>
        <taxon>Bacillati</taxon>
        <taxon>Actinomycetota</taxon>
        <taxon>Actinomycetes</taxon>
        <taxon>Pseudonocardiales</taxon>
        <taxon>Pseudonocardiaceae</taxon>
        <taxon>Actinomycetospora</taxon>
    </lineage>
</organism>
<evidence type="ECO:0000313" key="2">
    <source>
        <dbReference type="EMBL" id="GAA4876929.1"/>
    </source>
</evidence>
<feature type="region of interest" description="Disordered" evidence="1">
    <location>
        <begin position="1"/>
        <end position="25"/>
    </location>
</feature>
<keyword evidence="3" id="KW-1185">Reference proteome</keyword>
<sequence>MLTGTTLEVTPDSGGRIEARRGPAEGHEQLTMWTVLETPDEPVEAPPAPRTLQPS</sequence>
<gene>
    <name evidence="2" type="ORF">GCM10023203_29050</name>
</gene>
<evidence type="ECO:0000313" key="3">
    <source>
        <dbReference type="Proteomes" id="UP001500457"/>
    </source>
</evidence>
<evidence type="ECO:0000256" key="1">
    <source>
        <dbReference type="SAM" id="MobiDB-lite"/>
    </source>
</evidence>
<name>A0ABP9EEE6_9PSEU</name>
<dbReference type="Proteomes" id="UP001500457">
    <property type="component" value="Unassembled WGS sequence"/>
</dbReference>
<feature type="compositionally biased region" description="Basic and acidic residues" evidence="1">
    <location>
        <begin position="15"/>
        <end position="25"/>
    </location>
</feature>
<reference evidence="3" key="1">
    <citation type="journal article" date="2019" name="Int. J. Syst. Evol. Microbiol.">
        <title>The Global Catalogue of Microorganisms (GCM) 10K type strain sequencing project: providing services to taxonomists for standard genome sequencing and annotation.</title>
        <authorList>
            <consortium name="The Broad Institute Genomics Platform"/>
            <consortium name="The Broad Institute Genome Sequencing Center for Infectious Disease"/>
            <person name="Wu L."/>
            <person name="Ma J."/>
        </authorList>
    </citation>
    <scope>NUCLEOTIDE SEQUENCE [LARGE SCALE GENOMIC DNA]</scope>
    <source>
        <strain evidence="3">JCM 17983</strain>
    </source>
</reference>
<comment type="caution">
    <text evidence="2">The sequence shown here is derived from an EMBL/GenBank/DDBJ whole genome shotgun (WGS) entry which is preliminary data.</text>
</comment>
<accession>A0ABP9EEE6</accession>
<proteinExistence type="predicted"/>